<keyword evidence="3" id="KW-0479">Metal-binding</keyword>
<dbReference type="SUPFAM" id="SSF46458">
    <property type="entry name" value="Globin-like"/>
    <property type="match status" value="1"/>
</dbReference>
<reference evidence="6 7" key="1">
    <citation type="submission" date="2018-09" db="EMBL/GenBank/DDBJ databases">
        <authorList>
            <person name="Zhu H."/>
        </authorList>
    </citation>
    <scope>NUCLEOTIDE SEQUENCE [LARGE SCALE GENOMIC DNA]</scope>
    <source>
        <strain evidence="6 7">K2S05-167</strain>
    </source>
</reference>
<sequence length="135" mass="15072">MTAPIPLDPAGPLYDRIGAENLHLLIGRFYARVGRHPELIPIFPANLTLTAQKQEAFLTGFLGGPPLYHQQYGHPRLRARHLPFQITPARARAWLACMREALRETPEIGDEDARELYAALNRVAVHMVNSAEAEG</sequence>
<dbReference type="Proteomes" id="UP000286287">
    <property type="component" value="Unassembled WGS sequence"/>
</dbReference>
<dbReference type="InterPro" id="IPR044203">
    <property type="entry name" value="GlbO/GLB3-like"/>
</dbReference>
<evidence type="ECO:0000256" key="3">
    <source>
        <dbReference type="ARBA" id="ARBA00022723"/>
    </source>
</evidence>
<comment type="similarity">
    <text evidence="5">Belongs to the truncated hemoglobin family. Group II subfamily.</text>
</comment>
<evidence type="ECO:0000313" key="6">
    <source>
        <dbReference type="EMBL" id="RJF73223.1"/>
    </source>
</evidence>
<dbReference type="EMBL" id="QYUJ01000014">
    <property type="protein sequence ID" value="RJF73223.1"/>
    <property type="molecule type" value="Genomic_DNA"/>
</dbReference>
<evidence type="ECO:0000313" key="7">
    <source>
        <dbReference type="Proteomes" id="UP000286287"/>
    </source>
</evidence>
<gene>
    <name evidence="6" type="ORF">D3875_18365</name>
</gene>
<dbReference type="PANTHER" id="PTHR47366">
    <property type="entry name" value="TWO-ON-TWO HEMOGLOBIN-3"/>
    <property type="match status" value="1"/>
</dbReference>
<dbReference type="InterPro" id="IPR001486">
    <property type="entry name" value="Hemoglobin_trunc"/>
</dbReference>
<organism evidence="6 7">
    <name type="scientific">Deinococcus cavernae</name>
    <dbReference type="NCBI Taxonomy" id="2320857"/>
    <lineage>
        <taxon>Bacteria</taxon>
        <taxon>Thermotogati</taxon>
        <taxon>Deinococcota</taxon>
        <taxon>Deinococci</taxon>
        <taxon>Deinococcales</taxon>
        <taxon>Deinococcaceae</taxon>
        <taxon>Deinococcus</taxon>
    </lineage>
</organism>
<dbReference type="InterPro" id="IPR009050">
    <property type="entry name" value="Globin-like_sf"/>
</dbReference>
<accession>A0A418VAU4</accession>
<evidence type="ECO:0000256" key="2">
    <source>
        <dbReference type="ARBA" id="ARBA00022617"/>
    </source>
</evidence>
<evidence type="ECO:0000256" key="1">
    <source>
        <dbReference type="ARBA" id="ARBA00022448"/>
    </source>
</evidence>
<keyword evidence="2" id="KW-0349">Heme</keyword>
<dbReference type="GO" id="GO:0020037">
    <property type="term" value="F:heme binding"/>
    <property type="evidence" value="ECO:0007669"/>
    <property type="project" value="InterPro"/>
</dbReference>
<dbReference type="OrthoDB" id="9790913at2"/>
<dbReference type="PANTHER" id="PTHR47366:SF1">
    <property type="entry name" value="TWO-ON-TWO HEMOGLOBIN-3"/>
    <property type="match status" value="1"/>
</dbReference>
<keyword evidence="1" id="KW-0813">Transport</keyword>
<dbReference type="RefSeq" id="WP_119765957.1">
    <property type="nucleotide sequence ID" value="NZ_QYUJ01000014.1"/>
</dbReference>
<dbReference type="GO" id="GO:0046872">
    <property type="term" value="F:metal ion binding"/>
    <property type="evidence" value="ECO:0007669"/>
    <property type="project" value="UniProtKB-KW"/>
</dbReference>
<dbReference type="InterPro" id="IPR012292">
    <property type="entry name" value="Globin/Proto"/>
</dbReference>
<dbReference type="AlphaFoldDB" id="A0A418VAU4"/>
<keyword evidence="4" id="KW-0408">Iron</keyword>
<dbReference type="GO" id="GO:0019825">
    <property type="term" value="F:oxygen binding"/>
    <property type="evidence" value="ECO:0007669"/>
    <property type="project" value="InterPro"/>
</dbReference>
<comment type="caution">
    <text evidence="6">The sequence shown here is derived from an EMBL/GenBank/DDBJ whole genome shotgun (WGS) entry which is preliminary data.</text>
</comment>
<dbReference type="Pfam" id="PF01152">
    <property type="entry name" value="Bac_globin"/>
    <property type="match status" value="1"/>
</dbReference>
<dbReference type="Gene3D" id="1.10.490.10">
    <property type="entry name" value="Globins"/>
    <property type="match status" value="1"/>
</dbReference>
<proteinExistence type="inferred from homology"/>
<evidence type="ECO:0000256" key="4">
    <source>
        <dbReference type="ARBA" id="ARBA00023004"/>
    </source>
</evidence>
<keyword evidence="7" id="KW-1185">Reference proteome</keyword>
<name>A0A418VAU4_9DEIO</name>
<protein>
    <submittedName>
        <fullName evidence="6">Globin</fullName>
    </submittedName>
</protein>
<evidence type="ECO:0000256" key="5">
    <source>
        <dbReference type="ARBA" id="ARBA00034496"/>
    </source>
</evidence>
<dbReference type="GO" id="GO:0005344">
    <property type="term" value="F:oxygen carrier activity"/>
    <property type="evidence" value="ECO:0007669"/>
    <property type="project" value="InterPro"/>
</dbReference>